<keyword evidence="5" id="KW-0255">Endonuclease</keyword>
<keyword evidence="5" id="KW-0540">Nuclease</keyword>
<comment type="similarity">
    <text evidence="1">Belongs to the type-I restriction system S methylase family.</text>
</comment>
<dbReference type="Gene3D" id="3.90.220.20">
    <property type="entry name" value="DNA methylase specificity domains"/>
    <property type="match status" value="2"/>
</dbReference>
<dbReference type="SUPFAM" id="SSF116734">
    <property type="entry name" value="DNA methylase specificity domain"/>
    <property type="match status" value="2"/>
</dbReference>
<dbReference type="RefSeq" id="WP_269725538.1">
    <property type="nucleotide sequence ID" value="NZ_CP114883.1"/>
</dbReference>
<sequence>MNYKEFRVKEVFEVENSRPLHKVNLLPSEGEGIPYITRTKFSNGFEETIVNVQGGFKNPKNTITFGAESVQFFYQPFEYFTGNKMYYLTRKDGEEITENQGLYLTTIIQSSLKNTGYGYGMGLTGTRFKERKIMLPIDDTGHPNWTFMEEYVQIKSNQIKDTYQLPKQHEITDFRNLDEVEWGEYFLTDIFTTVQRGKRLKKSDHIGGNTPYISSSKMNNGCDAFLGNKKNIRKFENCLTIANSGSVGSVFYHNYSFIASDHVTALVNPKFTKRQYLFIAGRMKNIGEKYSFNREISDTRIQREKVKLPITTTGQPDFDFMEQYMKRMENKVIQKTEMN</sequence>
<dbReference type="InterPro" id="IPR044946">
    <property type="entry name" value="Restrct_endonuc_typeI_TRD_sf"/>
</dbReference>
<organism evidence="5 6">
    <name type="scientific">Streptococcus alactolyticus</name>
    <dbReference type="NCBI Taxonomy" id="29389"/>
    <lineage>
        <taxon>Bacteria</taxon>
        <taxon>Bacillati</taxon>
        <taxon>Bacillota</taxon>
        <taxon>Bacilli</taxon>
        <taxon>Lactobacillales</taxon>
        <taxon>Streptococcaceae</taxon>
        <taxon>Streptococcus</taxon>
    </lineage>
</organism>
<dbReference type="GO" id="GO:0016787">
    <property type="term" value="F:hydrolase activity"/>
    <property type="evidence" value="ECO:0007669"/>
    <property type="project" value="UniProtKB-KW"/>
</dbReference>
<keyword evidence="3" id="KW-0238">DNA-binding</keyword>
<keyword evidence="6" id="KW-1185">Reference proteome</keyword>
<reference evidence="5 6" key="1">
    <citation type="submission" date="2022-12" db="EMBL/GenBank/DDBJ databases">
        <title>Streptococcus alactolyticus LGM, complete genome.</title>
        <authorList>
            <person name="Liu Z."/>
            <person name="Mu C."/>
            <person name="Zhu W."/>
        </authorList>
    </citation>
    <scope>NUCLEOTIDE SEQUENCE [LARGE SCALE GENOMIC DNA]</scope>
    <source>
        <strain evidence="5 6">LGM</strain>
    </source>
</reference>
<protein>
    <submittedName>
        <fullName evidence="5">Restriction endonuclease subunit S</fullName>
        <ecNumber evidence="5">3.1.21.-</ecNumber>
    </submittedName>
</protein>
<evidence type="ECO:0000256" key="3">
    <source>
        <dbReference type="ARBA" id="ARBA00023125"/>
    </source>
</evidence>
<evidence type="ECO:0000313" key="5">
    <source>
        <dbReference type="EMBL" id="WBB05949.1"/>
    </source>
</evidence>
<dbReference type="EMBL" id="CP114883">
    <property type="protein sequence ID" value="WBB05949.1"/>
    <property type="molecule type" value="Genomic_DNA"/>
</dbReference>
<keyword evidence="5" id="KW-0378">Hydrolase</keyword>
<accession>A0ABY7LWJ1</accession>
<evidence type="ECO:0000256" key="2">
    <source>
        <dbReference type="ARBA" id="ARBA00022747"/>
    </source>
</evidence>
<keyword evidence="2" id="KW-0680">Restriction system</keyword>
<gene>
    <name evidence="5" type="ORF">O6R09_06555</name>
</gene>
<proteinExistence type="inferred from homology"/>
<feature type="domain" description="Type I restriction modification DNA specificity" evidence="4">
    <location>
        <begin position="2"/>
        <end position="156"/>
    </location>
</feature>
<dbReference type="Proteomes" id="UP001212085">
    <property type="component" value="Chromosome"/>
</dbReference>
<dbReference type="InterPro" id="IPR000055">
    <property type="entry name" value="Restrct_endonuc_typeI_TRD"/>
</dbReference>
<dbReference type="EC" id="3.1.21.-" evidence="5"/>
<name>A0ABY7LWJ1_STRAY</name>
<evidence type="ECO:0000259" key="4">
    <source>
        <dbReference type="Pfam" id="PF01420"/>
    </source>
</evidence>
<feature type="domain" description="Type I restriction modification DNA specificity" evidence="4">
    <location>
        <begin position="180"/>
        <end position="335"/>
    </location>
</feature>
<dbReference type="Pfam" id="PF01420">
    <property type="entry name" value="Methylase_S"/>
    <property type="match status" value="2"/>
</dbReference>
<evidence type="ECO:0000313" key="6">
    <source>
        <dbReference type="Proteomes" id="UP001212085"/>
    </source>
</evidence>
<dbReference type="GO" id="GO:0004519">
    <property type="term" value="F:endonuclease activity"/>
    <property type="evidence" value="ECO:0007669"/>
    <property type="project" value="UniProtKB-KW"/>
</dbReference>
<evidence type="ECO:0000256" key="1">
    <source>
        <dbReference type="ARBA" id="ARBA00010923"/>
    </source>
</evidence>